<gene>
    <name evidence="1" type="ORF">SAMN02745152_01652</name>
</gene>
<reference evidence="1 2" key="1">
    <citation type="submission" date="2017-02" db="EMBL/GenBank/DDBJ databases">
        <authorList>
            <person name="Peterson S.W."/>
        </authorList>
    </citation>
    <scope>NUCLEOTIDE SEQUENCE [LARGE SCALE GENOMIC DNA]</scope>
    <source>
        <strain evidence="1 2">ATCC BAA-909</strain>
    </source>
</reference>
<dbReference type="AlphaFoldDB" id="A0A1T4PM21"/>
<evidence type="ECO:0000313" key="2">
    <source>
        <dbReference type="Proteomes" id="UP000190395"/>
    </source>
</evidence>
<dbReference type="Proteomes" id="UP000190395">
    <property type="component" value="Unassembled WGS sequence"/>
</dbReference>
<dbReference type="EMBL" id="FUXC01000009">
    <property type="protein sequence ID" value="SJZ92316.1"/>
    <property type="molecule type" value="Genomic_DNA"/>
</dbReference>
<dbReference type="Pfam" id="PF20217">
    <property type="entry name" value="DUF6577"/>
    <property type="match status" value="1"/>
</dbReference>
<keyword evidence="2" id="KW-1185">Reference proteome</keyword>
<proteinExistence type="predicted"/>
<name>A0A1T4PM21_9SPIR</name>
<evidence type="ECO:0000313" key="1">
    <source>
        <dbReference type="EMBL" id="SJZ92316.1"/>
    </source>
</evidence>
<organism evidence="1 2">
    <name type="scientific">Treponema berlinense</name>
    <dbReference type="NCBI Taxonomy" id="225004"/>
    <lineage>
        <taxon>Bacteria</taxon>
        <taxon>Pseudomonadati</taxon>
        <taxon>Spirochaetota</taxon>
        <taxon>Spirochaetia</taxon>
        <taxon>Spirochaetales</taxon>
        <taxon>Treponemataceae</taxon>
        <taxon>Treponema</taxon>
    </lineage>
</organism>
<protein>
    <submittedName>
        <fullName evidence="1">Uncharacterized protein</fullName>
    </submittedName>
</protein>
<dbReference type="InterPro" id="IPR046484">
    <property type="entry name" value="DUF6577"/>
</dbReference>
<accession>A0A1T4PM21</accession>
<sequence>MPIPENFLVDLAAEKILSALIAQSQIEYIYEGYLNHYQIDTKKMLRYAGINYTVYFLSRTLEHVLHNRIENLTDQDKTELSEAFDDSYADNLEGFLAFIADEVFAVKGDYKQTWDFIKQDTNSLKRYSNLHLLFEAKKRLTFQSTSSILMVLHEPLLLRS</sequence>